<sequence>MDVFVGRLMSSPVRTVTRTTPIQEAATLMLDNGIGSVVVVDNVGHLDGILTATDFVTLAADGQPAEETEVHEYMSTDVITATANDLITDVAETMLDRGFHHVPVVDETEGVVGIITTTDFTAYLSETNLDNDVQ</sequence>
<evidence type="ECO:0000259" key="3">
    <source>
        <dbReference type="PROSITE" id="PS51371"/>
    </source>
</evidence>
<evidence type="ECO:0000313" key="4">
    <source>
        <dbReference type="EMBL" id="SEO26477.1"/>
    </source>
</evidence>
<evidence type="ECO:0000313" key="5">
    <source>
        <dbReference type="Proteomes" id="UP000199126"/>
    </source>
</evidence>
<accession>A0A1H8NA82</accession>
<dbReference type="AlphaFoldDB" id="A0A1H8NA82"/>
<dbReference type="PANTHER" id="PTHR43080:SF2">
    <property type="entry name" value="CBS DOMAIN-CONTAINING PROTEIN"/>
    <property type="match status" value="1"/>
</dbReference>
<dbReference type="Pfam" id="PF00571">
    <property type="entry name" value="CBS"/>
    <property type="match status" value="2"/>
</dbReference>
<dbReference type="Gene3D" id="3.10.580.10">
    <property type="entry name" value="CBS-domain"/>
    <property type="match status" value="1"/>
</dbReference>
<dbReference type="SUPFAM" id="SSF54631">
    <property type="entry name" value="CBS-domain pair"/>
    <property type="match status" value="1"/>
</dbReference>
<protein>
    <submittedName>
        <fullName evidence="4">CBS domain-containing protein</fullName>
    </submittedName>
</protein>
<name>A0A1H8NA82_9EURY</name>
<gene>
    <name evidence="4" type="ORF">SAMN04487948_101414</name>
</gene>
<proteinExistence type="predicted"/>
<dbReference type="RefSeq" id="WP_089820781.1">
    <property type="nucleotide sequence ID" value="NZ_FODV01000001.1"/>
</dbReference>
<dbReference type="Proteomes" id="UP000199126">
    <property type="component" value="Unassembled WGS sequence"/>
</dbReference>
<keyword evidence="5" id="KW-1185">Reference proteome</keyword>
<dbReference type="InterPro" id="IPR046342">
    <property type="entry name" value="CBS_dom_sf"/>
</dbReference>
<dbReference type="InterPro" id="IPR000644">
    <property type="entry name" value="CBS_dom"/>
</dbReference>
<evidence type="ECO:0000256" key="1">
    <source>
        <dbReference type="ARBA" id="ARBA00023122"/>
    </source>
</evidence>
<dbReference type="EMBL" id="FODV01000001">
    <property type="protein sequence ID" value="SEO26477.1"/>
    <property type="molecule type" value="Genomic_DNA"/>
</dbReference>
<feature type="domain" description="CBS" evidence="3">
    <location>
        <begin position="9"/>
        <end position="66"/>
    </location>
</feature>
<dbReference type="PANTHER" id="PTHR43080">
    <property type="entry name" value="CBS DOMAIN-CONTAINING PROTEIN CBSX3, MITOCHONDRIAL"/>
    <property type="match status" value="1"/>
</dbReference>
<dbReference type="SMART" id="SM00116">
    <property type="entry name" value="CBS"/>
    <property type="match status" value="2"/>
</dbReference>
<evidence type="ECO:0000256" key="2">
    <source>
        <dbReference type="PROSITE-ProRule" id="PRU00703"/>
    </source>
</evidence>
<dbReference type="CDD" id="cd09836">
    <property type="entry name" value="CBS_pair_arch"/>
    <property type="match status" value="1"/>
</dbReference>
<reference evidence="5" key="1">
    <citation type="submission" date="2016-10" db="EMBL/GenBank/DDBJ databases">
        <authorList>
            <person name="Varghese N."/>
            <person name="Submissions S."/>
        </authorList>
    </citation>
    <scope>NUCLEOTIDE SEQUENCE [LARGE SCALE GENOMIC DNA]</scope>
    <source>
        <strain evidence="5">CGMCC 1.10121</strain>
    </source>
</reference>
<dbReference type="PROSITE" id="PS51371">
    <property type="entry name" value="CBS"/>
    <property type="match status" value="2"/>
</dbReference>
<keyword evidence="1 2" id="KW-0129">CBS domain</keyword>
<feature type="domain" description="CBS" evidence="3">
    <location>
        <begin position="74"/>
        <end position="133"/>
    </location>
</feature>
<dbReference type="InterPro" id="IPR051257">
    <property type="entry name" value="Diverse_CBS-Domain"/>
</dbReference>
<organism evidence="4 5">
    <name type="scientific">Halogranum amylolyticum</name>
    <dbReference type="NCBI Taxonomy" id="660520"/>
    <lineage>
        <taxon>Archaea</taxon>
        <taxon>Methanobacteriati</taxon>
        <taxon>Methanobacteriota</taxon>
        <taxon>Stenosarchaea group</taxon>
        <taxon>Halobacteria</taxon>
        <taxon>Halobacteriales</taxon>
        <taxon>Haloferacaceae</taxon>
    </lineage>
</organism>